<organism evidence="1 2">
    <name type="scientific">Turicibacter bilis</name>
    <dbReference type="NCBI Taxonomy" id="2735723"/>
    <lineage>
        <taxon>Bacteria</taxon>
        <taxon>Bacillati</taxon>
        <taxon>Bacillota</taxon>
        <taxon>Erysipelotrichia</taxon>
        <taxon>Erysipelotrichales</taxon>
        <taxon>Turicibacteraceae</taxon>
        <taxon>Turicibacter</taxon>
    </lineage>
</organism>
<protein>
    <submittedName>
        <fullName evidence="1">Uncharacterized protein</fullName>
    </submittedName>
</protein>
<reference evidence="1" key="1">
    <citation type="submission" date="2021-03" db="EMBL/GenBank/DDBJ databases">
        <title>Comparative Genomics and Metabolomics in the genus Turicibacter.</title>
        <authorList>
            <person name="Maki J."/>
            <person name="Looft T."/>
        </authorList>
    </citation>
    <scope>NUCLEOTIDE SEQUENCE</scope>
    <source>
        <strain evidence="1">ISU324</strain>
    </source>
</reference>
<proteinExistence type="predicted"/>
<gene>
    <name evidence="1" type="ORF">J0J70_07515</name>
</gene>
<dbReference type="AlphaFoldDB" id="A0A9Q9FEE0"/>
<dbReference type="Proteomes" id="UP001058072">
    <property type="component" value="Chromosome"/>
</dbReference>
<evidence type="ECO:0000313" key="2">
    <source>
        <dbReference type="Proteomes" id="UP001058072"/>
    </source>
</evidence>
<name>A0A9Q9FEE0_9FIRM</name>
<dbReference type="RefSeq" id="WP_055275368.1">
    <property type="nucleotide sequence ID" value="NZ_CP071250.1"/>
</dbReference>
<accession>A0A9Q9FEE0</accession>
<sequence>MRKRYYTNFEFYYDENTMDIPQHILESEQLSDAAKNIYIYFIYLITENVEDVLDALSRIDEAKKDLEPGLEELLACGLIKNEIKTNEAGEEEVHYIVTKEMNE</sequence>
<evidence type="ECO:0000313" key="1">
    <source>
        <dbReference type="EMBL" id="UUF07482.1"/>
    </source>
</evidence>
<dbReference type="EMBL" id="CP071250">
    <property type="protein sequence ID" value="UUF07482.1"/>
    <property type="molecule type" value="Genomic_DNA"/>
</dbReference>